<gene>
    <name evidence="2" type="ordered locus">ELI_05745</name>
</gene>
<evidence type="ECO:0000256" key="1">
    <source>
        <dbReference type="SAM" id="MobiDB-lite"/>
    </source>
</evidence>
<evidence type="ECO:0000313" key="2">
    <source>
        <dbReference type="EMBL" id="ABC63241.1"/>
    </source>
</evidence>
<proteinExistence type="predicted"/>
<name>Q2NAQ0_ERYLH</name>
<accession>Q2NAQ0</accession>
<keyword evidence="3" id="KW-1185">Reference proteome</keyword>
<dbReference type="PROSITE" id="PS01117">
    <property type="entry name" value="HTH_MARR_1"/>
    <property type="match status" value="1"/>
</dbReference>
<feature type="region of interest" description="Disordered" evidence="1">
    <location>
        <begin position="1"/>
        <end position="28"/>
    </location>
</feature>
<dbReference type="KEGG" id="eli:ELI_05745"/>
<reference evidence="3" key="1">
    <citation type="journal article" date="2009" name="J. Bacteriol.">
        <title>Complete genome sequence of Erythrobacter litoralis HTCC2594.</title>
        <authorList>
            <person name="Oh H.M."/>
            <person name="Giovannoni S.J."/>
            <person name="Ferriera S."/>
            <person name="Johnson J."/>
            <person name="Cho J.C."/>
        </authorList>
    </citation>
    <scope>NUCLEOTIDE SEQUENCE [LARGE SCALE GENOMIC DNA]</scope>
    <source>
        <strain evidence="3">HTCC2594</strain>
    </source>
</reference>
<dbReference type="InterPro" id="IPR036390">
    <property type="entry name" value="WH_DNA-bd_sf"/>
</dbReference>
<organism evidence="2 3">
    <name type="scientific">Erythrobacter litoralis (strain HTCC2594)</name>
    <dbReference type="NCBI Taxonomy" id="314225"/>
    <lineage>
        <taxon>Bacteria</taxon>
        <taxon>Pseudomonadati</taxon>
        <taxon>Pseudomonadota</taxon>
        <taxon>Alphaproteobacteria</taxon>
        <taxon>Sphingomonadales</taxon>
        <taxon>Erythrobacteraceae</taxon>
        <taxon>Erythrobacter/Porphyrobacter group</taxon>
        <taxon>Erythrobacter</taxon>
    </lineage>
</organism>
<dbReference type="RefSeq" id="WP_011414077.1">
    <property type="nucleotide sequence ID" value="NC_007722.1"/>
</dbReference>
<dbReference type="HOGENOM" id="CLU_152524_0_0_5"/>
<dbReference type="eggNOG" id="COG1846">
    <property type="taxonomic scope" value="Bacteria"/>
</dbReference>
<dbReference type="Proteomes" id="UP000008808">
    <property type="component" value="Chromosome"/>
</dbReference>
<dbReference type="AlphaFoldDB" id="Q2NAQ0"/>
<dbReference type="STRING" id="314225.ELI_05745"/>
<dbReference type="InterPro" id="IPR023187">
    <property type="entry name" value="Tscrpt_reg_MarR-type_CS"/>
</dbReference>
<protein>
    <recommendedName>
        <fullName evidence="4">HTH marR-type domain-containing protein</fullName>
    </recommendedName>
</protein>
<evidence type="ECO:0000313" key="3">
    <source>
        <dbReference type="Proteomes" id="UP000008808"/>
    </source>
</evidence>
<dbReference type="Gene3D" id="1.10.10.10">
    <property type="entry name" value="Winged helix-like DNA-binding domain superfamily/Winged helix DNA-binding domain"/>
    <property type="match status" value="1"/>
</dbReference>
<sequence length="144" mass="15554">MPTGAKNNRKTPRSYAKGDDGEDAASIADIGPTGRAASQIYRLRRRREELFGVPDLFGDPAWDILLDLYIASCKGKAVSVSSACVAACVPATTALRYLSRLEQLGLIARSADKNDRRRVLVALSGPAKMTIKEFLVEQGSQTVV</sequence>
<evidence type="ECO:0008006" key="4">
    <source>
        <dbReference type="Google" id="ProtNLM"/>
    </source>
</evidence>
<dbReference type="InterPro" id="IPR036388">
    <property type="entry name" value="WH-like_DNA-bd_sf"/>
</dbReference>
<dbReference type="EMBL" id="CP000157">
    <property type="protein sequence ID" value="ABC63241.1"/>
    <property type="molecule type" value="Genomic_DNA"/>
</dbReference>
<dbReference type="SUPFAM" id="SSF46785">
    <property type="entry name" value="Winged helix' DNA-binding domain"/>
    <property type="match status" value="1"/>
</dbReference>